<dbReference type="Proteomes" id="UP001380822">
    <property type="component" value="Unassembled WGS sequence"/>
</dbReference>
<dbReference type="Gene3D" id="3.40.50.300">
    <property type="entry name" value="P-loop containing nucleotide triphosphate hydrolases"/>
    <property type="match status" value="1"/>
</dbReference>
<feature type="transmembrane region" description="Helical" evidence="3">
    <location>
        <begin position="225"/>
        <end position="248"/>
    </location>
</feature>
<accession>A0ABU7ZR78</accession>
<dbReference type="InterPro" id="IPR003593">
    <property type="entry name" value="AAA+_ATPase"/>
</dbReference>
<evidence type="ECO:0000256" key="2">
    <source>
        <dbReference type="ARBA" id="ARBA00022840"/>
    </source>
</evidence>
<comment type="caution">
    <text evidence="5">The sequence shown here is derived from an EMBL/GenBank/DDBJ whole genome shotgun (WGS) entry which is preliminary data.</text>
</comment>
<protein>
    <submittedName>
        <fullName evidence="5">ATP-binding cassette domain-containing protein</fullName>
    </submittedName>
</protein>
<feature type="transmembrane region" description="Helical" evidence="3">
    <location>
        <begin position="329"/>
        <end position="348"/>
    </location>
</feature>
<keyword evidence="2 5" id="KW-0067">ATP-binding</keyword>
<dbReference type="InterPro" id="IPR027417">
    <property type="entry name" value="P-loop_NTPase"/>
</dbReference>
<dbReference type="GO" id="GO:0005524">
    <property type="term" value="F:ATP binding"/>
    <property type="evidence" value="ECO:0007669"/>
    <property type="project" value="UniProtKB-KW"/>
</dbReference>
<organism evidence="5 6">
    <name type="scientific">Pannonibacter anstelovis</name>
    <dbReference type="NCBI Taxonomy" id="3121537"/>
    <lineage>
        <taxon>Bacteria</taxon>
        <taxon>Pseudomonadati</taxon>
        <taxon>Pseudomonadota</taxon>
        <taxon>Alphaproteobacteria</taxon>
        <taxon>Hyphomicrobiales</taxon>
        <taxon>Stappiaceae</taxon>
        <taxon>Pannonibacter</taxon>
    </lineage>
</organism>
<keyword evidence="6" id="KW-1185">Reference proteome</keyword>
<name>A0ABU7ZR78_9HYPH</name>
<feature type="domain" description="ABC transporter" evidence="4">
    <location>
        <begin position="424"/>
        <end position="653"/>
    </location>
</feature>
<dbReference type="PANTHER" id="PTHR24221:SF503">
    <property type="entry name" value="MITOCHONDRIAL POTASSIUM CHANNEL ATP-BINDING SUBUNIT"/>
    <property type="match status" value="1"/>
</dbReference>
<dbReference type="SUPFAM" id="SSF52540">
    <property type="entry name" value="P-loop containing nucleoside triphosphate hydrolases"/>
    <property type="match status" value="1"/>
</dbReference>
<proteinExistence type="predicted"/>
<gene>
    <name evidence="5" type="ORF">V6L76_15835</name>
</gene>
<evidence type="ECO:0000256" key="1">
    <source>
        <dbReference type="ARBA" id="ARBA00022741"/>
    </source>
</evidence>
<dbReference type="EMBL" id="JBAKBE010000009">
    <property type="protein sequence ID" value="MEH0097732.1"/>
    <property type="molecule type" value="Genomic_DNA"/>
</dbReference>
<dbReference type="PANTHER" id="PTHR24221">
    <property type="entry name" value="ATP-BINDING CASSETTE SUB-FAMILY B"/>
    <property type="match status" value="1"/>
</dbReference>
<evidence type="ECO:0000259" key="4">
    <source>
        <dbReference type="PROSITE" id="PS50893"/>
    </source>
</evidence>
<evidence type="ECO:0000313" key="6">
    <source>
        <dbReference type="Proteomes" id="UP001380822"/>
    </source>
</evidence>
<feature type="transmembrane region" description="Helical" evidence="3">
    <location>
        <begin position="363"/>
        <end position="382"/>
    </location>
</feature>
<dbReference type="PROSITE" id="PS50893">
    <property type="entry name" value="ABC_TRANSPORTER_2"/>
    <property type="match status" value="1"/>
</dbReference>
<feature type="transmembrane region" description="Helical" evidence="3">
    <location>
        <begin position="115"/>
        <end position="132"/>
    </location>
</feature>
<reference evidence="5 6" key="1">
    <citation type="submission" date="2024-02" db="EMBL/GenBank/DDBJ databases">
        <title>A new putative Pannonibacter species isolated from two cases of bloodstream infections in paediatric patients.</title>
        <authorList>
            <person name="Castellana S."/>
            <person name="De Laurentiis V."/>
            <person name="Grassi M."/>
            <person name="De Leonardis F."/>
            <person name="Mosca A."/>
            <person name="De Carlo C."/>
            <person name="Sparapano E."/>
            <person name="Ronga L."/>
            <person name="Santacroce L."/>
            <person name="Chironna M."/>
            <person name="De Robertis A."/>
            <person name="Bianco A."/>
            <person name="Del Sambro L."/>
            <person name="Capozzi L."/>
            <person name="Parisi A."/>
        </authorList>
    </citation>
    <scope>NUCLEOTIDE SEQUENCE [LARGE SCALE GENOMIC DNA]</scope>
    <source>
        <strain evidence="5 6">Pt2</strain>
    </source>
</reference>
<keyword evidence="1" id="KW-0547">Nucleotide-binding</keyword>
<dbReference type="Pfam" id="PF00005">
    <property type="entry name" value="ABC_tran"/>
    <property type="match status" value="1"/>
</dbReference>
<keyword evidence="3" id="KW-1133">Transmembrane helix</keyword>
<dbReference type="InterPro" id="IPR039421">
    <property type="entry name" value="Type_1_exporter"/>
</dbReference>
<keyword evidence="3" id="KW-0812">Transmembrane</keyword>
<dbReference type="SMART" id="SM00382">
    <property type="entry name" value="AAA"/>
    <property type="match status" value="1"/>
</dbReference>
<dbReference type="RefSeq" id="WP_334252328.1">
    <property type="nucleotide sequence ID" value="NZ_JBAKBE010000009.1"/>
</dbReference>
<dbReference type="InterPro" id="IPR003439">
    <property type="entry name" value="ABC_transporter-like_ATP-bd"/>
</dbReference>
<sequence>MTDTARRLAELVAGCDLLDEQQLRSRARSKGLHLRRVRLRDNQWQKQDIGILVAFPANPKTAPMTAFVIDTTGGRALAVDAHGQRRPAPPASGLHEDALALVAPHGRRMARKSEALAAVLSGLAVSLLPVCLLAAPALPVACLVLALAAAAYGLTEPLRRRLALRHLALADLEISARLWRWTSTASRSTLTHPSASHRARWLADQVLVRRKQALQTSQRLRGLGLGLPAGIVLACAAPVPLACVAMLLGPALFLRYRLAQPVQRSDVAQYRASDRLDGELRLSARLMPRLRLLGAGDWVLARVGLKLTRWERAEKRRLDMADRLRNLEIALPHTVAGLVLLSGGHVSIGSPTASPIPGLAPDLLAVALLAGLVVKAGLLVATPTGYKTRPRRTAPQLPVQALRTEAGGADCAASPAQEARIETLAMESVSFFYPGADRPLIENLSLDVRRGTILALTGPSGSGKTTVLRLLLGLLEPHAGRIVVNGLADLALPAAPGRTTEAGTAPSHRQGSVQIWDWATFRPRLGAVFQDEATGMDTIRNVILGMAPVSETDLSWALGLTGLQDDIAALPMGIQTLVAEGIVPRSLDQRLLIARALVRRPDILVLDETTSDLAEDQQNRLLAGLREAEIGAVIATHRASTLALADKVVRLPA</sequence>
<evidence type="ECO:0000313" key="5">
    <source>
        <dbReference type="EMBL" id="MEH0097732.1"/>
    </source>
</evidence>
<keyword evidence="3" id="KW-0472">Membrane</keyword>
<evidence type="ECO:0000256" key="3">
    <source>
        <dbReference type="SAM" id="Phobius"/>
    </source>
</evidence>